<dbReference type="GO" id="GO:0016787">
    <property type="term" value="F:hydrolase activity"/>
    <property type="evidence" value="ECO:0007669"/>
    <property type="project" value="UniProtKB-KW"/>
</dbReference>
<dbReference type="Proteomes" id="UP000541810">
    <property type="component" value="Unassembled WGS sequence"/>
</dbReference>
<name>A0A7X0LJN8_9BACT</name>
<proteinExistence type="predicted"/>
<dbReference type="EMBL" id="JACHGY010000001">
    <property type="protein sequence ID" value="MBB6428954.1"/>
    <property type="molecule type" value="Genomic_DNA"/>
</dbReference>
<dbReference type="SUPFAM" id="SSF50891">
    <property type="entry name" value="Cyclophilin-like"/>
    <property type="match status" value="1"/>
</dbReference>
<dbReference type="PANTHER" id="PTHR43309">
    <property type="entry name" value="5-OXOPROLINASE SUBUNIT C"/>
    <property type="match status" value="1"/>
</dbReference>
<organism evidence="5 6">
    <name type="scientific">Algisphaera agarilytica</name>
    <dbReference type="NCBI Taxonomy" id="1385975"/>
    <lineage>
        <taxon>Bacteria</taxon>
        <taxon>Pseudomonadati</taxon>
        <taxon>Planctomycetota</taxon>
        <taxon>Phycisphaerae</taxon>
        <taxon>Phycisphaerales</taxon>
        <taxon>Phycisphaeraceae</taxon>
        <taxon>Algisphaera</taxon>
    </lineage>
</organism>
<dbReference type="InterPro" id="IPR052708">
    <property type="entry name" value="PxpC"/>
</dbReference>
<keyword evidence="2 5" id="KW-0378">Hydrolase</keyword>
<protein>
    <submittedName>
        <fullName evidence="5">Allophanate hydrolase subunit 2</fullName>
    </submittedName>
</protein>
<dbReference type="PANTHER" id="PTHR43309:SF3">
    <property type="entry name" value="5-OXOPROLINASE SUBUNIT C"/>
    <property type="match status" value="1"/>
</dbReference>
<dbReference type="InterPro" id="IPR003778">
    <property type="entry name" value="CT_A_B"/>
</dbReference>
<dbReference type="Gene3D" id="2.40.100.10">
    <property type="entry name" value="Cyclophilin-like"/>
    <property type="match status" value="1"/>
</dbReference>
<dbReference type="SMART" id="SM00797">
    <property type="entry name" value="AHS2"/>
    <property type="match status" value="1"/>
</dbReference>
<keyword evidence="1" id="KW-0547">Nucleotide-binding</keyword>
<dbReference type="RefSeq" id="WP_184676542.1">
    <property type="nucleotide sequence ID" value="NZ_JACHGY010000001.1"/>
</dbReference>
<dbReference type="Pfam" id="PF02626">
    <property type="entry name" value="CT_A_B"/>
    <property type="match status" value="2"/>
</dbReference>
<feature type="domain" description="Carboxyltransferase" evidence="4">
    <location>
        <begin position="25"/>
        <end position="281"/>
    </location>
</feature>
<evidence type="ECO:0000256" key="3">
    <source>
        <dbReference type="ARBA" id="ARBA00022840"/>
    </source>
</evidence>
<accession>A0A7X0LJN8</accession>
<evidence type="ECO:0000259" key="4">
    <source>
        <dbReference type="SMART" id="SM00797"/>
    </source>
</evidence>
<keyword evidence="6" id="KW-1185">Reference proteome</keyword>
<dbReference type="GO" id="GO:0005524">
    <property type="term" value="F:ATP binding"/>
    <property type="evidence" value="ECO:0007669"/>
    <property type="project" value="UniProtKB-KW"/>
</dbReference>
<dbReference type="InterPro" id="IPR029000">
    <property type="entry name" value="Cyclophilin-like_dom_sf"/>
</dbReference>
<sequence>MTLCLDYDAGGLCRVVSAPAYGRQDLGHAPGGPMDRFAVWVGNAMLGQERYAPALEVVHLSEVRFAGPSCFVLSGAPRDRVRLVRRDNSDESALRHAVVYRAEAGDRLVLGRSSRGLRTYVCVRPEGTEDSSDVAGRSRPPFEDICNTADADGAIRVTPGPEHDSLADPDAMWGRAWQLTREMSDVGLRLGPTANDVSAMPTAQPAEITSGPVADGTVQLTPTGPLVLLRQRPTLGGYPRIATVIDVDLDRLSQYQPGQALRFRLVSAEQALALFRQREDDLAALLAGFPI</sequence>
<dbReference type="AlphaFoldDB" id="A0A7X0LJN8"/>
<reference evidence="5 6" key="1">
    <citation type="submission" date="2020-08" db="EMBL/GenBank/DDBJ databases">
        <title>Genomic Encyclopedia of Type Strains, Phase IV (KMG-IV): sequencing the most valuable type-strain genomes for metagenomic binning, comparative biology and taxonomic classification.</title>
        <authorList>
            <person name="Goeker M."/>
        </authorList>
    </citation>
    <scope>NUCLEOTIDE SEQUENCE [LARGE SCALE GENOMIC DNA]</scope>
    <source>
        <strain evidence="5 6">DSM 103725</strain>
    </source>
</reference>
<comment type="caution">
    <text evidence="5">The sequence shown here is derived from an EMBL/GenBank/DDBJ whole genome shotgun (WGS) entry which is preliminary data.</text>
</comment>
<gene>
    <name evidence="5" type="ORF">HNQ40_000760</name>
</gene>
<evidence type="ECO:0000313" key="6">
    <source>
        <dbReference type="Proteomes" id="UP000541810"/>
    </source>
</evidence>
<evidence type="ECO:0000256" key="1">
    <source>
        <dbReference type="ARBA" id="ARBA00022741"/>
    </source>
</evidence>
<evidence type="ECO:0000313" key="5">
    <source>
        <dbReference type="EMBL" id="MBB6428954.1"/>
    </source>
</evidence>
<evidence type="ECO:0000256" key="2">
    <source>
        <dbReference type="ARBA" id="ARBA00022801"/>
    </source>
</evidence>
<keyword evidence="3" id="KW-0067">ATP-binding</keyword>